<dbReference type="EMBL" id="CP042829">
    <property type="protein sequence ID" value="QFG03775.1"/>
    <property type="molecule type" value="Genomic_DNA"/>
</dbReference>
<dbReference type="Gene3D" id="1.20.120.1600">
    <property type="match status" value="1"/>
</dbReference>
<protein>
    <submittedName>
        <fullName evidence="2">HAD-IA family hydrolase</fullName>
    </submittedName>
</protein>
<dbReference type="SFLD" id="SFLDS00003">
    <property type="entry name" value="Haloacid_Dehalogenase"/>
    <property type="match status" value="1"/>
</dbReference>
<sequence>MPVNALRTAVSRWPVLCHHQVTAAAARSPRTMPVRAVLFDVGDTLWHAAGAPPPAEFRRRAAERAAAFLRARGLPAADPAALARACWDAMEAAMRAARSGDLVEPDYPRVAADAAAALGVPLDRAAAADFLDAIYVSGAEGGKVAYPDARPTLDALRQRGFHLGIVTNRAFGGERFRADLREAGLDIDWDVIAVSVEVGYLKPHPRLFHAALDALGLAPAEAVMVGNSLAEDIAGAQRLGMPAAWKRSAADADGVVPDFTFDRVSELLDWSLLAEAARVR</sequence>
<dbReference type="Gene3D" id="3.40.50.1000">
    <property type="entry name" value="HAD superfamily/HAD-like"/>
    <property type="match status" value="1"/>
</dbReference>
<dbReference type="GO" id="GO:0016787">
    <property type="term" value="F:hydrolase activity"/>
    <property type="evidence" value="ECO:0007669"/>
    <property type="project" value="UniProtKB-KW"/>
</dbReference>
<dbReference type="SFLD" id="SFLDG01129">
    <property type="entry name" value="C1.5:_HAD__Beta-PGM__Phosphata"/>
    <property type="match status" value="1"/>
</dbReference>
<evidence type="ECO:0000256" key="1">
    <source>
        <dbReference type="ARBA" id="ARBA00022801"/>
    </source>
</evidence>
<dbReference type="PRINTS" id="PR00413">
    <property type="entry name" value="HADHALOGNASE"/>
</dbReference>
<dbReference type="InterPro" id="IPR006439">
    <property type="entry name" value="HAD-SF_hydro_IA"/>
</dbReference>
<dbReference type="PANTHER" id="PTHR43316:SF3">
    <property type="entry name" value="HALOACID DEHALOGENASE, TYPE II (AFU_ORTHOLOGUE AFUA_2G07750)-RELATED"/>
    <property type="match status" value="1"/>
</dbReference>
<proteinExistence type="predicted"/>
<dbReference type="InterPro" id="IPR036412">
    <property type="entry name" value="HAD-like_sf"/>
</dbReference>
<keyword evidence="1 2" id="KW-0378">Hydrolase</keyword>
<dbReference type="InterPro" id="IPR051540">
    <property type="entry name" value="S-2-haloacid_dehalogenase"/>
</dbReference>
<keyword evidence="3" id="KW-1185">Reference proteome</keyword>
<name>A0ABX6C6A7_9CHLR</name>
<dbReference type="NCBIfam" id="TIGR01509">
    <property type="entry name" value="HAD-SF-IA-v3"/>
    <property type="match status" value="1"/>
</dbReference>
<reference evidence="2 3" key="2">
    <citation type="submission" date="2019-10" db="EMBL/GenBank/DDBJ databases">
        <title>Thermopilla bonchosmolovskayae gen. nov., sp. nov., a moderately thermophilic Chloroflexi bacterium from a Chukotka hot spring (Arctic, Russia), representing a novel classis Thermopillaia, which include previously uncultivated lineage OLB14.</title>
        <authorList>
            <person name="Kochetkova T.V."/>
            <person name="Zayulina K.S."/>
            <person name="Zhigarkov V.S."/>
            <person name="Minaev N.V."/>
            <person name="Novikov A."/>
            <person name="Toshchakov S.V."/>
            <person name="Elcheninov A.G."/>
            <person name="Kublanov I.V."/>
        </authorList>
    </citation>
    <scope>NUCLEOTIDE SEQUENCE [LARGE SCALE GENOMIC DNA]</scope>
    <source>
        <strain evidence="2 3">3753O</strain>
    </source>
</reference>
<dbReference type="SUPFAM" id="SSF56784">
    <property type="entry name" value="HAD-like"/>
    <property type="match status" value="1"/>
</dbReference>
<evidence type="ECO:0000313" key="2">
    <source>
        <dbReference type="EMBL" id="QFG03775.1"/>
    </source>
</evidence>
<organism evidence="2 3">
    <name type="scientific">Tepidiforma bonchosmolovskayae</name>
    <dbReference type="NCBI Taxonomy" id="2601677"/>
    <lineage>
        <taxon>Bacteria</taxon>
        <taxon>Bacillati</taxon>
        <taxon>Chloroflexota</taxon>
        <taxon>Tepidiformia</taxon>
        <taxon>Tepidiformales</taxon>
        <taxon>Tepidiformaceae</taxon>
        <taxon>Tepidiforma</taxon>
    </lineage>
</organism>
<dbReference type="PANTHER" id="PTHR43316">
    <property type="entry name" value="HYDROLASE, HALOACID DELAHOGENASE-RELATED"/>
    <property type="match status" value="1"/>
</dbReference>
<gene>
    <name evidence="2" type="ORF">Tbon_10860</name>
</gene>
<evidence type="ECO:0000313" key="3">
    <source>
        <dbReference type="Proteomes" id="UP000326331"/>
    </source>
</evidence>
<accession>A0ABX6C6A7</accession>
<reference evidence="2 3" key="1">
    <citation type="submission" date="2019-08" db="EMBL/GenBank/DDBJ databases">
        <authorList>
            <person name="Toschakov S.V."/>
        </authorList>
    </citation>
    <scope>NUCLEOTIDE SEQUENCE [LARGE SCALE GENOMIC DNA]</scope>
    <source>
        <strain evidence="2 3">3753O</strain>
    </source>
</reference>
<dbReference type="NCBIfam" id="TIGR01549">
    <property type="entry name" value="HAD-SF-IA-v1"/>
    <property type="match status" value="1"/>
</dbReference>
<dbReference type="Proteomes" id="UP000326331">
    <property type="component" value="Chromosome"/>
</dbReference>
<dbReference type="InterPro" id="IPR023214">
    <property type="entry name" value="HAD_sf"/>
</dbReference>
<dbReference type="Pfam" id="PF00702">
    <property type="entry name" value="Hydrolase"/>
    <property type="match status" value="1"/>
</dbReference>